<evidence type="ECO:0000256" key="1">
    <source>
        <dbReference type="SAM" id="MobiDB-lite"/>
    </source>
</evidence>
<feature type="compositionally biased region" description="Pro residues" evidence="1">
    <location>
        <begin position="88"/>
        <end position="99"/>
    </location>
</feature>
<sequence length="192" mass="21207">MEFRPWRKPPTETATSTLRPPWRYKQTARRSPSTDRQETMYRPPYHNPPIRHLFRGGSLADKNTAFRTENAHLHTPHEESGQHGTRTPHPPSYCLPAPLPGARTPAQKTTVCGSGHGMEVIRHLTCGWRGLPAHLSDGLRGPPGLQYRACGCPPAHLGCGLRGPPGLQYRASGCPPAHLGWGWWGLPVQLAC</sequence>
<keyword evidence="3" id="KW-1185">Reference proteome</keyword>
<name>A0AAV7W2Q1_PLEWA</name>
<dbReference type="AlphaFoldDB" id="A0AAV7W2Q1"/>
<feature type="region of interest" description="Disordered" evidence="1">
    <location>
        <begin position="73"/>
        <end position="107"/>
    </location>
</feature>
<feature type="region of interest" description="Disordered" evidence="1">
    <location>
        <begin position="1"/>
        <end position="56"/>
    </location>
</feature>
<gene>
    <name evidence="2" type="ORF">NDU88_002735</name>
</gene>
<reference evidence="2" key="1">
    <citation type="journal article" date="2022" name="bioRxiv">
        <title>Sequencing and chromosome-scale assembly of the giantPleurodeles waltlgenome.</title>
        <authorList>
            <person name="Brown T."/>
            <person name="Elewa A."/>
            <person name="Iarovenko S."/>
            <person name="Subramanian E."/>
            <person name="Araus A.J."/>
            <person name="Petzold A."/>
            <person name="Susuki M."/>
            <person name="Suzuki K.-i.T."/>
            <person name="Hayashi T."/>
            <person name="Toyoda A."/>
            <person name="Oliveira C."/>
            <person name="Osipova E."/>
            <person name="Leigh N.D."/>
            <person name="Simon A."/>
            <person name="Yun M.H."/>
        </authorList>
    </citation>
    <scope>NUCLEOTIDE SEQUENCE</scope>
    <source>
        <strain evidence="2">20211129_DDA</strain>
        <tissue evidence="2">Liver</tissue>
    </source>
</reference>
<evidence type="ECO:0000313" key="2">
    <source>
        <dbReference type="EMBL" id="KAJ1207344.1"/>
    </source>
</evidence>
<organism evidence="2 3">
    <name type="scientific">Pleurodeles waltl</name>
    <name type="common">Iberian ribbed newt</name>
    <dbReference type="NCBI Taxonomy" id="8319"/>
    <lineage>
        <taxon>Eukaryota</taxon>
        <taxon>Metazoa</taxon>
        <taxon>Chordata</taxon>
        <taxon>Craniata</taxon>
        <taxon>Vertebrata</taxon>
        <taxon>Euteleostomi</taxon>
        <taxon>Amphibia</taxon>
        <taxon>Batrachia</taxon>
        <taxon>Caudata</taxon>
        <taxon>Salamandroidea</taxon>
        <taxon>Salamandridae</taxon>
        <taxon>Pleurodelinae</taxon>
        <taxon>Pleurodeles</taxon>
    </lineage>
</organism>
<evidence type="ECO:0000313" key="3">
    <source>
        <dbReference type="Proteomes" id="UP001066276"/>
    </source>
</evidence>
<proteinExistence type="predicted"/>
<dbReference type="Proteomes" id="UP001066276">
    <property type="component" value="Chromosome 1_2"/>
</dbReference>
<dbReference type="EMBL" id="JANPWB010000002">
    <property type="protein sequence ID" value="KAJ1207344.1"/>
    <property type="molecule type" value="Genomic_DNA"/>
</dbReference>
<comment type="caution">
    <text evidence="2">The sequence shown here is derived from an EMBL/GenBank/DDBJ whole genome shotgun (WGS) entry which is preliminary data.</text>
</comment>
<accession>A0AAV7W2Q1</accession>
<protein>
    <submittedName>
        <fullName evidence="2">Uncharacterized protein</fullName>
    </submittedName>
</protein>